<dbReference type="PROSITE" id="PS51077">
    <property type="entry name" value="HTH_ICLR"/>
    <property type="match status" value="1"/>
</dbReference>
<dbReference type="InterPro" id="IPR050707">
    <property type="entry name" value="HTH_MetabolicPath_Reg"/>
</dbReference>
<proteinExistence type="predicted"/>
<dbReference type="InterPro" id="IPR036390">
    <property type="entry name" value="WH_DNA-bd_sf"/>
</dbReference>
<dbReference type="Gene3D" id="1.10.10.10">
    <property type="entry name" value="Winged helix-like DNA-binding domain superfamily/Winged helix DNA-binding domain"/>
    <property type="match status" value="1"/>
</dbReference>
<dbReference type="SUPFAM" id="SSF55781">
    <property type="entry name" value="GAF domain-like"/>
    <property type="match status" value="1"/>
</dbReference>
<organism evidence="6 7">
    <name type="scientific">Roseomonas indoligenes</name>
    <dbReference type="NCBI Taxonomy" id="2820811"/>
    <lineage>
        <taxon>Bacteria</taxon>
        <taxon>Pseudomonadati</taxon>
        <taxon>Pseudomonadota</taxon>
        <taxon>Alphaproteobacteria</taxon>
        <taxon>Acetobacterales</taxon>
        <taxon>Roseomonadaceae</taxon>
        <taxon>Roseomonas</taxon>
    </lineage>
</organism>
<dbReference type="Pfam" id="PF09339">
    <property type="entry name" value="HTH_IclR"/>
    <property type="match status" value="1"/>
</dbReference>
<dbReference type="InterPro" id="IPR036388">
    <property type="entry name" value="WH-like_DNA-bd_sf"/>
</dbReference>
<dbReference type="InterPro" id="IPR029016">
    <property type="entry name" value="GAF-like_dom_sf"/>
</dbReference>
<feature type="domain" description="IclR-ED" evidence="5">
    <location>
        <begin position="84"/>
        <end position="264"/>
    </location>
</feature>
<dbReference type="InterPro" id="IPR005471">
    <property type="entry name" value="Tscrpt_reg_IclR_N"/>
</dbReference>
<dbReference type="RefSeq" id="WP_209376866.1">
    <property type="nucleotide sequence ID" value="NZ_JAGIZA010000026.1"/>
</dbReference>
<dbReference type="AlphaFoldDB" id="A0A940N3T5"/>
<keyword evidence="2" id="KW-0238">DNA-binding</keyword>
<keyword evidence="1" id="KW-0805">Transcription regulation</keyword>
<gene>
    <name evidence="6" type="ORF">J5Y10_25050</name>
</gene>
<evidence type="ECO:0000256" key="3">
    <source>
        <dbReference type="ARBA" id="ARBA00023163"/>
    </source>
</evidence>
<comment type="caution">
    <text evidence="6">The sequence shown here is derived from an EMBL/GenBank/DDBJ whole genome shotgun (WGS) entry which is preliminary data.</text>
</comment>
<dbReference type="InterPro" id="IPR014757">
    <property type="entry name" value="Tscrpt_reg_IclR_C"/>
</dbReference>
<dbReference type="GO" id="GO:0045892">
    <property type="term" value="P:negative regulation of DNA-templated transcription"/>
    <property type="evidence" value="ECO:0007669"/>
    <property type="project" value="TreeGrafter"/>
</dbReference>
<dbReference type="SUPFAM" id="SSF46785">
    <property type="entry name" value="Winged helix' DNA-binding domain"/>
    <property type="match status" value="1"/>
</dbReference>
<accession>A0A940N3T5</accession>
<sequence length="264" mass="28944">MSKGNPPASAAADYADPRLYVQAVEKAFRVLEVFGTLQRPLSLAEIAEASGMDKSGAQRMCYTLRRLGYLALDEHGRGHVPGLRLMDRSYDFLRMHPLVQRATSPLMDLRRTTQERVDLSLPDDLSIIYAVRLQSKRETFAATLVGRRLPAFASSGGRAMLAYRSDEEVESILGRSDRRAMTPKTVVDLPGLRAKVTEARALGYALAIEEWFLGEIVLAAAVTDGGGRPVAAIHIAASLSEWEVEAFRKRMAPLAMEAARALSG</sequence>
<dbReference type="Pfam" id="PF01614">
    <property type="entry name" value="IclR_C"/>
    <property type="match status" value="1"/>
</dbReference>
<name>A0A940N3T5_9PROT</name>
<evidence type="ECO:0000259" key="4">
    <source>
        <dbReference type="PROSITE" id="PS51077"/>
    </source>
</evidence>
<dbReference type="PROSITE" id="PS51078">
    <property type="entry name" value="ICLR_ED"/>
    <property type="match status" value="1"/>
</dbReference>
<feature type="domain" description="HTH iclR-type" evidence="4">
    <location>
        <begin position="21"/>
        <end position="83"/>
    </location>
</feature>
<dbReference type="PANTHER" id="PTHR30136">
    <property type="entry name" value="HELIX-TURN-HELIX TRANSCRIPTIONAL REGULATOR, ICLR FAMILY"/>
    <property type="match status" value="1"/>
</dbReference>
<dbReference type="SMART" id="SM00346">
    <property type="entry name" value="HTH_ICLR"/>
    <property type="match status" value="1"/>
</dbReference>
<dbReference type="GO" id="GO:0003700">
    <property type="term" value="F:DNA-binding transcription factor activity"/>
    <property type="evidence" value="ECO:0007669"/>
    <property type="project" value="TreeGrafter"/>
</dbReference>
<evidence type="ECO:0000259" key="5">
    <source>
        <dbReference type="PROSITE" id="PS51078"/>
    </source>
</evidence>
<evidence type="ECO:0000313" key="6">
    <source>
        <dbReference type="EMBL" id="MBP0496074.1"/>
    </source>
</evidence>
<evidence type="ECO:0000313" key="7">
    <source>
        <dbReference type="Proteomes" id="UP000677537"/>
    </source>
</evidence>
<dbReference type="EMBL" id="JAGIZA010000026">
    <property type="protein sequence ID" value="MBP0496074.1"/>
    <property type="molecule type" value="Genomic_DNA"/>
</dbReference>
<evidence type="ECO:0000256" key="2">
    <source>
        <dbReference type="ARBA" id="ARBA00023125"/>
    </source>
</evidence>
<dbReference type="Proteomes" id="UP000677537">
    <property type="component" value="Unassembled WGS sequence"/>
</dbReference>
<dbReference type="GO" id="GO:0003677">
    <property type="term" value="F:DNA binding"/>
    <property type="evidence" value="ECO:0007669"/>
    <property type="project" value="UniProtKB-KW"/>
</dbReference>
<dbReference type="PANTHER" id="PTHR30136:SF35">
    <property type="entry name" value="HTH-TYPE TRANSCRIPTIONAL REGULATOR RV1719"/>
    <property type="match status" value="1"/>
</dbReference>
<evidence type="ECO:0000256" key="1">
    <source>
        <dbReference type="ARBA" id="ARBA00023015"/>
    </source>
</evidence>
<keyword evidence="7" id="KW-1185">Reference proteome</keyword>
<protein>
    <submittedName>
        <fullName evidence="6">IclR family transcriptional regulator</fullName>
    </submittedName>
</protein>
<keyword evidence="3" id="KW-0804">Transcription</keyword>
<reference evidence="6" key="1">
    <citation type="submission" date="2021-03" db="EMBL/GenBank/DDBJ databases">
        <authorList>
            <person name="So Y."/>
        </authorList>
    </citation>
    <scope>NUCLEOTIDE SEQUENCE</scope>
    <source>
        <strain evidence="6">SG15</strain>
    </source>
</reference>
<dbReference type="Gene3D" id="3.30.450.40">
    <property type="match status" value="1"/>
</dbReference>